<feature type="domain" description="Gfd2/YDR514C-like C-terminal" evidence="16">
    <location>
        <begin position="27"/>
        <end position="160"/>
    </location>
</feature>
<evidence type="ECO:0000259" key="15">
    <source>
        <dbReference type="Pfam" id="PF21635"/>
    </source>
</evidence>
<evidence type="ECO:0000256" key="11">
    <source>
        <dbReference type="SAM" id="MobiDB-lite"/>
    </source>
</evidence>
<keyword evidence="9" id="KW-0943">RNA-mediated gene silencing</keyword>
<dbReference type="EC" id="3.6.4.13" evidence="3"/>
<dbReference type="Pfam" id="PF21634">
    <property type="entry name" value="MOV-10_beta-barrel"/>
    <property type="match status" value="1"/>
</dbReference>
<evidence type="ECO:0000256" key="6">
    <source>
        <dbReference type="ARBA" id="ARBA00022801"/>
    </source>
</evidence>
<dbReference type="PANTHER" id="PTHR45418">
    <property type="entry name" value="CANCER/TESTIS ANTIGEN 55"/>
    <property type="match status" value="1"/>
</dbReference>
<dbReference type="GO" id="GO:0005737">
    <property type="term" value="C:cytoplasm"/>
    <property type="evidence" value="ECO:0007669"/>
    <property type="project" value="UniProtKB-SubCell"/>
</dbReference>
<evidence type="ECO:0000256" key="1">
    <source>
        <dbReference type="ARBA" id="ARBA00004496"/>
    </source>
</evidence>
<dbReference type="InterPro" id="IPR041677">
    <property type="entry name" value="DNA2/NAM7_AAA_11"/>
</dbReference>
<dbReference type="InterPro" id="IPR027417">
    <property type="entry name" value="P-loop_NTPase"/>
</dbReference>
<dbReference type="GO" id="GO:0005524">
    <property type="term" value="F:ATP binding"/>
    <property type="evidence" value="ECO:0007669"/>
    <property type="project" value="UniProtKB-KW"/>
</dbReference>
<evidence type="ECO:0000256" key="8">
    <source>
        <dbReference type="ARBA" id="ARBA00022840"/>
    </source>
</evidence>
<comment type="caution">
    <text evidence="17">The sequence shown here is derived from an EMBL/GenBank/DDBJ whole genome shotgun (WGS) entry which is preliminary data.</text>
</comment>
<feature type="domain" description="Helicase MOV-10-like beta-barrel" evidence="14">
    <location>
        <begin position="623"/>
        <end position="700"/>
    </location>
</feature>
<dbReference type="OrthoDB" id="6513042at2759"/>
<dbReference type="STRING" id="246404.A0A507FMY6"/>
<evidence type="ECO:0000313" key="17">
    <source>
        <dbReference type="EMBL" id="TPX76387.1"/>
    </source>
</evidence>
<keyword evidence="4" id="KW-0963">Cytoplasm</keyword>
<evidence type="ECO:0000256" key="3">
    <source>
        <dbReference type="ARBA" id="ARBA00012552"/>
    </source>
</evidence>
<evidence type="ECO:0000259" key="14">
    <source>
        <dbReference type="Pfam" id="PF21634"/>
    </source>
</evidence>
<dbReference type="CDD" id="cd18808">
    <property type="entry name" value="SF1_C_Upf1"/>
    <property type="match status" value="1"/>
</dbReference>
<keyword evidence="5" id="KW-0547">Nucleotide-binding</keyword>
<keyword evidence="18" id="KW-1185">Reference proteome</keyword>
<keyword evidence="6" id="KW-0378">Hydrolase</keyword>
<dbReference type="Pfam" id="PF21635">
    <property type="entry name" value="Mov-10_helical"/>
    <property type="match status" value="1"/>
</dbReference>
<dbReference type="GO" id="GO:0003724">
    <property type="term" value="F:RNA helicase activity"/>
    <property type="evidence" value="ECO:0007669"/>
    <property type="project" value="UniProtKB-EC"/>
</dbReference>
<comment type="subcellular location">
    <subcellularLocation>
        <location evidence="1">Cytoplasm</location>
    </subcellularLocation>
</comment>
<feature type="domain" description="DNA2/NAM7 helicase-like C-terminal" evidence="13">
    <location>
        <begin position="1036"/>
        <end position="1256"/>
    </location>
</feature>
<dbReference type="InterPro" id="IPR041679">
    <property type="entry name" value="DNA2/NAM7-like_C"/>
</dbReference>
<keyword evidence="7" id="KW-0347">Helicase</keyword>
<evidence type="ECO:0000259" key="13">
    <source>
        <dbReference type="Pfam" id="PF13087"/>
    </source>
</evidence>
<dbReference type="PANTHER" id="PTHR45418:SF1">
    <property type="entry name" value="CANCER_TESTIS ANTIGEN 55"/>
    <property type="match status" value="1"/>
</dbReference>
<feature type="domain" description="DNA2/NAM7 helicase helicase" evidence="12">
    <location>
        <begin position="758"/>
        <end position="847"/>
    </location>
</feature>
<reference evidence="17 18" key="1">
    <citation type="journal article" date="2019" name="Sci. Rep.">
        <title>Comparative genomics of chytrid fungi reveal insights into the obligate biotrophic and pathogenic lifestyle of Synchytrium endobioticum.</title>
        <authorList>
            <person name="van de Vossenberg B.T.L.H."/>
            <person name="Warris S."/>
            <person name="Nguyen H.D.T."/>
            <person name="van Gent-Pelzer M.P.E."/>
            <person name="Joly D.L."/>
            <person name="van de Geest H.C."/>
            <person name="Bonants P.J.M."/>
            <person name="Smith D.S."/>
            <person name="Levesque C.A."/>
            <person name="van der Lee T.A.J."/>
        </authorList>
    </citation>
    <scope>NUCLEOTIDE SEQUENCE [LARGE SCALE GENOMIC DNA]</scope>
    <source>
        <strain evidence="17 18">CBS 675.73</strain>
    </source>
</reference>
<evidence type="ECO:0000256" key="2">
    <source>
        <dbReference type="ARBA" id="ARBA00005601"/>
    </source>
</evidence>
<dbReference type="GO" id="GO:0031047">
    <property type="term" value="P:regulatory ncRNA-mediated gene silencing"/>
    <property type="evidence" value="ECO:0007669"/>
    <property type="project" value="UniProtKB-KW"/>
</dbReference>
<evidence type="ECO:0000256" key="9">
    <source>
        <dbReference type="ARBA" id="ARBA00023158"/>
    </source>
</evidence>
<organism evidence="17 18">
    <name type="scientific">Chytriomyces confervae</name>
    <dbReference type="NCBI Taxonomy" id="246404"/>
    <lineage>
        <taxon>Eukaryota</taxon>
        <taxon>Fungi</taxon>
        <taxon>Fungi incertae sedis</taxon>
        <taxon>Chytridiomycota</taxon>
        <taxon>Chytridiomycota incertae sedis</taxon>
        <taxon>Chytridiomycetes</taxon>
        <taxon>Chytridiales</taxon>
        <taxon>Chytriomycetaceae</taxon>
        <taxon>Chytriomyces</taxon>
    </lineage>
</organism>
<evidence type="ECO:0000259" key="12">
    <source>
        <dbReference type="Pfam" id="PF13086"/>
    </source>
</evidence>
<dbReference type="Pfam" id="PF13086">
    <property type="entry name" value="AAA_11"/>
    <property type="match status" value="1"/>
</dbReference>
<sequence length="1319" mass="147197">MTTAAIDLEWFDQIGIALHASSSLVLNHYIISDHNKRRYKSKRAPSSSTGFVFGVSQEVSLATALDLLRGTLASISTLVLHNGTHDLLVLQINHVGVPDTVRILDTGDMFMQTMKYQQKPSLALVCSTLAIEVLEGTLHNGGKDSLASCNDAAYTMLAYHKLLALQTKKTRGNGSSPVVVSQEEQTTSSAIPKRTRNRRKRDGQNKTNTVSTDSMEPNTANSKPAFGATGLRDSMIPFLEAFRETLAATSVSIRSTELNSVLKLKECFKKYRAYVRMMRTTGQAQELEEGFQSLYRVAPLFPKSSFTDLGVTPASSVYFLTSQQFLQKFGRPRTQITFVHPANDQDAGKADTCENRINIPHIQVVLSKCAPLSSEIGSEGIFPVNCLYTAEFEIYNGYSNGCILMEVITGESDAMSQLSFEWGEEGFDNSVAVPGMVTSLESSFKSLSLATKKYVMPRVHLPPKTSVPFFVRLNAKHTGFFARRVIFLFNTIRVERIVRFRVIDDSMDMDLYMAPTVPYLPKQRNSFVEDASTVLRGEKPPSPKFESFKYDLPAYEVSLEMKALHQVIKKSSQRFDPKKLSKMPSLIKQFVVTPLAANFAQRFHDLIHLEEMQMSEDIRDYDKAGEELTISGNYLMLKVPGLAENRPSVLYGDKIIVKLDNGGRFEGYVHKVELASVLLKFAKKFHQQLHIPGMKVNVQFSFSRTCFRRAHRSISLIGFAGDMATCWTFPTGIPPALAEVSSREAYKKRYGKILKEQNLNEVQVKAVLQIASKTESHTPFVIFGPPGTGKTRTLVEAVKVVISSQPTARILISAPSNAAVDLIVHRLSDANAGGFPPSELLRVNAYTRARHSVPDYIERYSKYDESSGLYTIPTSQAALKSYKIVCTTLYTASSLYGMGAFDEVVGEQGQASCFFSHIFVDEAGHATETEFWAGIGGAFLPMLHQLQESDIPSNTRAEFNKITGPFRKRTSSKGNNSLLPQLVVVGDPKQLGPIIRSKLAEACEYDMSYLERLIETCDAYRQHKNPSSSDDRYENPHAIVRLRNNYRSHPAILELYSMTFYDGDLVQNAPLDDRISKLSWLPNRSDFPIIFHGVCGKDDREGTSPSWFNLDEVAIVIKYVRTLLTGTPPPFTLSTKRKDGASKSSKTSGGLFGDAILHMEKSSSGGITVGSIGIITPYRKQIDKIRLQLKKNGWEKLNVEEFQGDEKKIIILSTVRSSAQWIEKDFKFNIGFLKNPKRFNVSISRAKALMITVGNPEILCGDEHWDRLVRYCEDNNACVGYPPPAKTSARTFNQKTEDDSDDDGESDRDVQGIAWRHDE</sequence>
<feature type="compositionally biased region" description="Basic and acidic residues" evidence="11">
    <location>
        <begin position="1307"/>
        <end position="1319"/>
    </location>
</feature>
<dbReference type="InterPro" id="IPR049080">
    <property type="entry name" value="MOV-10-like_beta-barrel"/>
</dbReference>
<evidence type="ECO:0000259" key="16">
    <source>
        <dbReference type="Pfam" id="PF21762"/>
    </source>
</evidence>
<evidence type="ECO:0000313" key="18">
    <source>
        <dbReference type="Proteomes" id="UP000320333"/>
    </source>
</evidence>
<dbReference type="InterPro" id="IPR048519">
    <property type="entry name" value="Gfd2/YDR514C-like_C"/>
</dbReference>
<feature type="compositionally biased region" description="Polar residues" evidence="11">
    <location>
        <begin position="205"/>
        <end position="222"/>
    </location>
</feature>
<comment type="catalytic activity">
    <reaction evidence="10">
        <text>ATP + H2O = ADP + phosphate + H(+)</text>
        <dbReference type="Rhea" id="RHEA:13065"/>
        <dbReference type="ChEBI" id="CHEBI:15377"/>
        <dbReference type="ChEBI" id="CHEBI:15378"/>
        <dbReference type="ChEBI" id="CHEBI:30616"/>
        <dbReference type="ChEBI" id="CHEBI:43474"/>
        <dbReference type="ChEBI" id="CHEBI:456216"/>
        <dbReference type="EC" id="3.6.4.13"/>
    </reaction>
</comment>
<dbReference type="Gene3D" id="3.40.50.300">
    <property type="entry name" value="P-loop containing nucleotide triphosphate hydrolases"/>
    <property type="match status" value="2"/>
</dbReference>
<dbReference type="InterPro" id="IPR047187">
    <property type="entry name" value="SF1_C_Upf1"/>
</dbReference>
<feature type="region of interest" description="Disordered" evidence="11">
    <location>
        <begin position="171"/>
        <end position="228"/>
    </location>
</feature>
<evidence type="ECO:0000256" key="5">
    <source>
        <dbReference type="ARBA" id="ARBA00022741"/>
    </source>
</evidence>
<name>A0A507FMY6_9FUNG</name>
<keyword evidence="8" id="KW-0067">ATP-binding</keyword>
<evidence type="ECO:0000256" key="10">
    <source>
        <dbReference type="ARBA" id="ARBA00047984"/>
    </source>
</evidence>
<feature type="domain" description="Helicase MOV-10 helical" evidence="15">
    <location>
        <begin position="552"/>
        <end position="619"/>
    </location>
</feature>
<accession>A0A507FMY6</accession>
<dbReference type="Pfam" id="PF21762">
    <property type="entry name" value="DEDDh_C"/>
    <property type="match status" value="1"/>
</dbReference>
<dbReference type="Proteomes" id="UP000320333">
    <property type="component" value="Unassembled WGS sequence"/>
</dbReference>
<dbReference type="EMBL" id="QEAP01000048">
    <property type="protein sequence ID" value="TPX76387.1"/>
    <property type="molecule type" value="Genomic_DNA"/>
</dbReference>
<gene>
    <name evidence="17" type="ORF">CcCBS67573_g02358</name>
</gene>
<feature type="compositionally biased region" description="Polar residues" evidence="11">
    <location>
        <begin position="172"/>
        <end position="190"/>
    </location>
</feature>
<proteinExistence type="inferred from homology"/>
<evidence type="ECO:0000256" key="7">
    <source>
        <dbReference type="ARBA" id="ARBA00022806"/>
    </source>
</evidence>
<comment type="similarity">
    <text evidence="2">Belongs to the DNA2/NAM7 helicase family. SDE3 subfamily.</text>
</comment>
<dbReference type="InterPro" id="IPR049079">
    <property type="entry name" value="Mov-10_helical"/>
</dbReference>
<protein>
    <recommendedName>
        <fullName evidence="3">RNA helicase</fullName>
        <ecNumber evidence="3">3.6.4.13</ecNumber>
    </recommendedName>
</protein>
<feature type="region of interest" description="Disordered" evidence="11">
    <location>
        <begin position="1283"/>
        <end position="1319"/>
    </location>
</feature>
<evidence type="ECO:0000256" key="4">
    <source>
        <dbReference type="ARBA" id="ARBA00022490"/>
    </source>
</evidence>
<dbReference type="GO" id="GO:0016787">
    <property type="term" value="F:hydrolase activity"/>
    <property type="evidence" value="ECO:0007669"/>
    <property type="project" value="UniProtKB-KW"/>
</dbReference>
<dbReference type="SUPFAM" id="SSF52540">
    <property type="entry name" value="P-loop containing nucleoside triphosphate hydrolases"/>
    <property type="match status" value="1"/>
</dbReference>
<dbReference type="Pfam" id="PF13087">
    <property type="entry name" value="AAA_12"/>
    <property type="match status" value="1"/>
</dbReference>